<dbReference type="GO" id="GO:0000270">
    <property type="term" value="P:peptidoglycan metabolic process"/>
    <property type="evidence" value="ECO:0007669"/>
    <property type="project" value="InterPro"/>
</dbReference>
<organism evidence="4 5">
    <name type="scientific">Acidithiobacillus caldus (strain ATCC 51756 / DSM 8584 / KU)</name>
    <dbReference type="NCBI Taxonomy" id="637389"/>
    <lineage>
        <taxon>Bacteria</taxon>
        <taxon>Pseudomonadati</taxon>
        <taxon>Pseudomonadota</taxon>
        <taxon>Acidithiobacillia</taxon>
        <taxon>Acidithiobacillales</taxon>
        <taxon>Acidithiobacillaceae</taxon>
        <taxon>Acidithiobacillus</taxon>
    </lineage>
</organism>
<dbReference type="CDD" id="cd13401">
    <property type="entry name" value="Slt70-like"/>
    <property type="match status" value="1"/>
</dbReference>
<dbReference type="KEGG" id="acz:Acaty_c0864"/>
<sequence>MLLPALVTAGTELTAAQQQLLRQAAEGFANKDYLPAASALPDLAQTYMGSWVGYWALQPRLSTLTQSQYEAYIHQFPSGVAPELLRRQWLLQLGKRQDWADFAKVYRQGPTPRLISLRCYAASDPLLSSAVDLEPPLLLWRAASPSDRACNGLAKTALAAGQIPQSALWQQLQRFFREGFFQQALQFAPFLPPSAARNLPKLIQDPGAWIVTRTAPEAAGTEPAVARQLITLAWLQLAYQQPERAVAWISSSRGQGLPAALRAEILYEAAWSGARQLHLEAATWYAEAYRSDPDYRPSDEVLAWMIRAALRARDWPLVERAYARMSTAQRKRGEWQFWNAFAQWQQGRVDAARATFARLAWPWDYAGQLSLAALGRPLRLPEPSADPAPKATPALTSRGDFRRAITLYQLGLYFDALAEWQHVLDGLSDANAIRSAAAAAADRQAWLLVINASTRVPKDGDWRQGYVLPFPRAILAAAQDHALDPAFVAGLIRQESGFAPGIASSAGAQGLMQVMPATAAWIKGRDPTLAGADLHSNSGNLDIGSAYLAHLLHRFQGALPLAAAAYNAGPGAVQRWLQRWSPEPGPWGGAIFAANIPYQQTRDYVQAVLSNAAIYSALLQGKEPDILSLWQLQPDLGLEPAAATATTPRP</sequence>
<dbReference type="Gene3D" id="1.10.530.10">
    <property type="match status" value="1"/>
</dbReference>
<dbReference type="SUPFAM" id="SSF53955">
    <property type="entry name" value="Lysozyme-like"/>
    <property type="match status" value="1"/>
</dbReference>
<dbReference type="GO" id="GO:0016020">
    <property type="term" value="C:membrane"/>
    <property type="evidence" value="ECO:0007669"/>
    <property type="project" value="InterPro"/>
</dbReference>
<dbReference type="Pfam" id="PF01464">
    <property type="entry name" value="SLT"/>
    <property type="match status" value="1"/>
</dbReference>
<dbReference type="InterPro" id="IPR000189">
    <property type="entry name" value="Transglyc_AS"/>
</dbReference>
<dbReference type="GO" id="GO:0008933">
    <property type="term" value="F:peptidoglycan lytic transglycosylase activity"/>
    <property type="evidence" value="ECO:0007669"/>
    <property type="project" value="InterPro"/>
</dbReference>
<dbReference type="InterPro" id="IPR023346">
    <property type="entry name" value="Lysozyme-like_dom_sf"/>
</dbReference>
<dbReference type="AlphaFoldDB" id="A0A059ZXQ9"/>
<dbReference type="GO" id="GO:0042597">
    <property type="term" value="C:periplasmic space"/>
    <property type="evidence" value="ECO:0007669"/>
    <property type="project" value="InterPro"/>
</dbReference>
<gene>
    <name evidence="4" type="ORF">Acaty_c0864</name>
</gene>
<proteinExistence type="inferred from homology"/>
<dbReference type="Gene3D" id="1.25.20.10">
    <property type="entry name" value="Bacterial muramidases"/>
    <property type="match status" value="1"/>
</dbReference>
<dbReference type="InterPro" id="IPR008939">
    <property type="entry name" value="Lytic_TGlycosylase_superhlx_U"/>
</dbReference>
<evidence type="ECO:0000313" key="4">
    <source>
        <dbReference type="EMBL" id="AIA54741.1"/>
    </source>
</evidence>
<dbReference type="SUPFAM" id="SSF48435">
    <property type="entry name" value="Bacterial muramidases"/>
    <property type="match status" value="1"/>
</dbReference>
<evidence type="ECO:0000313" key="5">
    <source>
        <dbReference type="Proteomes" id="UP000005522"/>
    </source>
</evidence>
<evidence type="ECO:0000256" key="1">
    <source>
        <dbReference type="ARBA" id="ARBA00007734"/>
    </source>
</evidence>
<comment type="similarity">
    <text evidence="1">Belongs to the transglycosylase Slt family.</text>
</comment>
<keyword evidence="4" id="KW-0378">Hydrolase</keyword>
<dbReference type="EC" id="3.2.1.-" evidence="4"/>
<dbReference type="PROSITE" id="PS00922">
    <property type="entry name" value="TRANSGLYCOSYLASE"/>
    <property type="match status" value="1"/>
</dbReference>
<name>A0A059ZXQ9_ACICK</name>
<dbReference type="Proteomes" id="UP000005522">
    <property type="component" value="Chromosome"/>
</dbReference>
<feature type="domain" description="Transglycosylase SLT" evidence="3">
    <location>
        <begin position="474"/>
        <end position="579"/>
    </location>
</feature>
<dbReference type="eggNOG" id="COG0741">
    <property type="taxonomic scope" value="Bacteria"/>
</dbReference>
<dbReference type="HOGENOM" id="CLU_019016_0_0_6"/>
<dbReference type="PANTHER" id="PTHR37423:SF5">
    <property type="entry name" value="SOLUBLE LYTIC MUREIN TRANSGLYCOSYLASE"/>
    <property type="match status" value="1"/>
</dbReference>
<dbReference type="GO" id="GO:0004553">
    <property type="term" value="F:hydrolase activity, hydrolyzing O-glycosyl compounds"/>
    <property type="evidence" value="ECO:0007669"/>
    <property type="project" value="InterPro"/>
</dbReference>
<protein>
    <submittedName>
        <fullName evidence="4">Soluble lytic murein transglycosylase</fullName>
        <ecNumber evidence="4">3.2.1.-</ecNumber>
    </submittedName>
</protein>
<evidence type="ECO:0000256" key="2">
    <source>
        <dbReference type="ARBA" id="ARBA00022729"/>
    </source>
</evidence>
<dbReference type="InterPro" id="IPR008258">
    <property type="entry name" value="Transglycosylase_SLT_dom_1"/>
</dbReference>
<accession>A0A059ZXQ9</accession>
<evidence type="ECO:0000259" key="3">
    <source>
        <dbReference type="Pfam" id="PF01464"/>
    </source>
</evidence>
<dbReference type="PANTHER" id="PTHR37423">
    <property type="entry name" value="SOLUBLE LYTIC MUREIN TRANSGLYCOSYLASE-RELATED"/>
    <property type="match status" value="1"/>
</dbReference>
<keyword evidence="4" id="KW-0326">Glycosidase</keyword>
<keyword evidence="2" id="KW-0732">Signal</keyword>
<reference evidence="4 5" key="1">
    <citation type="journal article" date="2009" name="J. Bacteriol.">
        <title>Draft genome sequence of the extremely acidophilic bacterium Acidithiobacillus caldus ATCC 51756 reveals metabolic versatility in the genus Acidithiobacillus.</title>
        <authorList>
            <person name="Valdes J."/>
            <person name="Quatrini R."/>
            <person name="Hallberg K."/>
            <person name="Dopson M."/>
            <person name="Valenzuela P.D."/>
            <person name="Holmes D.S."/>
        </authorList>
    </citation>
    <scope>NUCLEOTIDE SEQUENCE [LARGE SCALE GENOMIC DNA]</scope>
    <source>
        <strain evidence="5">ATCC 51756 / DSM 8584 / KU</strain>
    </source>
</reference>
<dbReference type="EMBL" id="CP005986">
    <property type="protein sequence ID" value="AIA54741.1"/>
    <property type="molecule type" value="Genomic_DNA"/>
</dbReference>